<feature type="compositionally biased region" description="Basic and acidic residues" evidence="2">
    <location>
        <begin position="290"/>
        <end position="302"/>
    </location>
</feature>
<feature type="compositionally biased region" description="Basic and acidic residues" evidence="2">
    <location>
        <begin position="713"/>
        <end position="732"/>
    </location>
</feature>
<feature type="compositionally biased region" description="Basic and acidic residues" evidence="2">
    <location>
        <begin position="690"/>
        <end position="702"/>
    </location>
</feature>
<reference evidence="3 4" key="1">
    <citation type="submission" date="2014-11" db="EMBL/GenBank/DDBJ databases">
        <authorList>
            <person name="Zhu J."/>
            <person name="Qi W."/>
            <person name="Song R."/>
        </authorList>
    </citation>
    <scope>NUCLEOTIDE SEQUENCE [LARGE SCALE GENOMIC DNA]</scope>
</reference>
<name>A0A0G4ELD1_VITBC</name>
<dbReference type="VEuPathDB" id="CryptoDB:Vbra_7871"/>
<feature type="compositionally biased region" description="Polar residues" evidence="2">
    <location>
        <begin position="15"/>
        <end position="27"/>
    </location>
</feature>
<evidence type="ECO:0000256" key="1">
    <source>
        <dbReference type="SAM" id="Coils"/>
    </source>
</evidence>
<gene>
    <name evidence="3" type="ORF">Vbra_7871</name>
</gene>
<feature type="compositionally biased region" description="Gly residues" evidence="2">
    <location>
        <begin position="421"/>
        <end position="433"/>
    </location>
</feature>
<feature type="compositionally biased region" description="Basic and acidic residues" evidence="2">
    <location>
        <begin position="743"/>
        <end position="758"/>
    </location>
</feature>
<feature type="compositionally biased region" description="Low complexity" evidence="2">
    <location>
        <begin position="47"/>
        <end position="59"/>
    </location>
</feature>
<feature type="compositionally biased region" description="Pro residues" evidence="2">
    <location>
        <begin position="219"/>
        <end position="230"/>
    </location>
</feature>
<feature type="compositionally biased region" description="Basic and acidic residues" evidence="2">
    <location>
        <begin position="67"/>
        <end position="90"/>
    </location>
</feature>
<feature type="region of interest" description="Disordered" evidence="2">
    <location>
        <begin position="653"/>
        <end position="928"/>
    </location>
</feature>
<dbReference type="EMBL" id="CDMY01000265">
    <property type="protein sequence ID" value="CEL98222.1"/>
    <property type="molecule type" value="Genomic_DNA"/>
</dbReference>
<organism evidence="3 4">
    <name type="scientific">Vitrella brassicaformis (strain CCMP3155)</name>
    <dbReference type="NCBI Taxonomy" id="1169540"/>
    <lineage>
        <taxon>Eukaryota</taxon>
        <taxon>Sar</taxon>
        <taxon>Alveolata</taxon>
        <taxon>Colpodellida</taxon>
        <taxon>Vitrellaceae</taxon>
        <taxon>Vitrella</taxon>
    </lineage>
</organism>
<feature type="compositionally biased region" description="Basic and acidic residues" evidence="2">
    <location>
        <begin position="154"/>
        <end position="175"/>
    </location>
</feature>
<feature type="compositionally biased region" description="Basic and acidic residues" evidence="2">
    <location>
        <begin position="116"/>
        <end position="125"/>
    </location>
</feature>
<feature type="compositionally biased region" description="Basic and acidic residues" evidence="2">
    <location>
        <begin position="494"/>
        <end position="511"/>
    </location>
</feature>
<evidence type="ECO:0000256" key="2">
    <source>
        <dbReference type="SAM" id="MobiDB-lite"/>
    </source>
</evidence>
<dbReference type="PANTHER" id="PTHR18937">
    <property type="entry name" value="STRUCTURAL MAINTENANCE OF CHROMOSOMES SMC FAMILY MEMBER"/>
    <property type="match status" value="1"/>
</dbReference>
<feature type="region of interest" description="Disordered" evidence="2">
    <location>
        <begin position="335"/>
        <end position="452"/>
    </location>
</feature>
<feature type="compositionally biased region" description="Acidic residues" evidence="2">
    <location>
        <begin position="91"/>
        <end position="115"/>
    </location>
</feature>
<dbReference type="Gene3D" id="1.20.5.340">
    <property type="match status" value="1"/>
</dbReference>
<evidence type="ECO:0000313" key="4">
    <source>
        <dbReference type="Proteomes" id="UP000041254"/>
    </source>
</evidence>
<feature type="coiled-coil region" evidence="1">
    <location>
        <begin position="947"/>
        <end position="974"/>
    </location>
</feature>
<feature type="compositionally biased region" description="Basic and acidic residues" evidence="2">
    <location>
        <begin position="443"/>
        <end position="452"/>
    </location>
</feature>
<dbReference type="AlphaFoldDB" id="A0A0G4ELD1"/>
<evidence type="ECO:0008006" key="5">
    <source>
        <dbReference type="Google" id="ProtNLM"/>
    </source>
</evidence>
<feature type="region of interest" description="Disordered" evidence="2">
    <location>
        <begin position="494"/>
        <end position="513"/>
    </location>
</feature>
<evidence type="ECO:0000313" key="3">
    <source>
        <dbReference type="EMBL" id="CEL98222.1"/>
    </source>
</evidence>
<protein>
    <recommendedName>
        <fullName evidence="5">Enkurin domain-containing protein</fullName>
    </recommendedName>
</protein>
<dbReference type="Proteomes" id="UP000041254">
    <property type="component" value="Unassembled WGS sequence"/>
</dbReference>
<proteinExistence type="predicted"/>
<feature type="compositionally biased region" description="Low complexity" evidence="2">
    <location>
        <begin position="303"/>
        <end position="314"/>
    </location>
</feature>
<dbReference type="InParanoid" id="A0A0G4ELD1"/>
<dbReference type="OMA" id="FAYHEEL"/>
<keyword evidence="4" id="KW-1185">Reference proteome</keyword>
<feature type="region of interest" description="Disordered" evidence="2">
    <location>
        <begin position="1"/>
        <end position="315"/>
    </location>
</feature>
<sequence>MTSIKTDFLEAQRPYTRSHTEGLSNSRHPFPRPLPERAFSLDPTLHPRPSSRPLDRLPSNFGPFKRSHTDTLPREDIAHYEADERRRSQEVGDDVEGLEYADMDEGDEIIDDDERDVERDVREYARGASSEAAEQEHVGVAVEEDHPEETYNGDTRRRVSRERERVAVRDERDVDLILDMIDRVPAPPPGHRSDQRPPRPKPSLGSGKSASETALRPKSPYPSIGPPPRYQDPLPARLPPTGRRERDLYPPPSYFQPHEQPRRLSPGRGRGRDPHHTISDPVVDYNEPIYEYRRSPREEEYRYGSSYDYYGSSPEMEDEYAYDLYASYEEEEMPYSYGGRMPSHPPSPPLHPAGRRLPPSPSPGEPSRRSPRAPPLRTREGRGSAGAREAWGERGSAGVGVGGPRREDRSPPDVGSSVGVSGSGGLGGVGGGSKSEEELESWLEEKEKEHEARLREFYTQQLEQRIQQLRRQAQAEIDNVKAECDRKMRILEKEAAKETTESKSSSRELDSKVSSLQANLEAANRQVTEFSAKNEMVMLRKNQLEKRLDETLQQKEELMRTVQTLQETYEEATRLLAAHKDTVRRLEKENEDVQANCAALAHTKKVLQGQVESLEETKTTQEREIQHLQADFKELQTKHQTATQSLNKLEGEYESLSKEAKKLKTDLEKAEEEAKRCEELQSKNETLIDQMKDRDKTRKHELAQMAQTMQESESMRKESQKAKGELENEKRKSASLAAQNETAMRDAQRYRDQHEKAQRQLQEQSNELLDLRQQLHALKKAQPPQSPPVGGPAMAQSPYVTQLSGQEGRLSAEPAYPSLYRDVGRSPPLPPPSQPSPFQPSKPPPLAHQQPSPPYGNPYPSQPPTPDYGGVMGHQVNTSTVTPPPIASVYQQPPQQQPGGGGGVRPSTAGGWSGELSGSSPHAGANLGGRATGVGAALNQGMGLGEVKEQGERLQSLEQQLLTLNMENAMIDSELSKFPSGSAGKTVAQRKRRMELERRQMELDATIARVRSSLRELRQLKR</sequence>
<feature type="compositionally biased region" description="Pro residues" evidence="2">
    <location>
        <begin position="827"/>
        <end position="866"/>
    </location>
</feature>
<keyword evidence="1" id="KW-0175">Coiled coil</keyword>
<feature type="compositionally biased region" description="Basic and acidic residues" evidence="2">
    <location>
        <begin position="653"/>
        <end position="682"/>
    </location>
</feature>
<accession>A0A0G4ELD1</accession>